<dbReference type="GeneID" id="113838855"/>
<evidence type="ECO:0000256" key="4">
    <source>
        <dbReference type="SAM" id="SignalP"/>
    </source>
</evidence>
<dbReference type="Pfam" id="PF22012">
    <property type="entry name" value="TSLPR_D1"/>
    <property type="match status" value="1"/>
</dbReference>
<dbReference type="InterPro" id="IPR013783">
    <property type="entry name" value="Ig-like_fold"/>
</dbReference>
<dbReference type="Pfam" id="PF21605">
    <property type="entry name" value="CRLF2-like_D2"/>
    <property type="match status" value="1"/>
</dbReference>
<evidence type="ECO:0000313" key="7">
    <source>
        <dbReference type="Proteomes" id="UP001108280"/>
    </source>
</evidence>
<dbReference type="InterPro" id="IPR048648">
    <property type="entry name" value="CRLF2-like_D2"/>
</dbReference>
<feature type="domain" description="Cytokine receptor-like factor 2-like D2" evidence="5">
    <location>
        <begin position="136"/>
        <end position="219"/>
    </location>
</feature>
<gene>
    <name evidence="8" type="primary">LOC113838855</name>
</gene>
<accession>A0A9J7KF57</accession>
<reference evidence="8" key="1">
    <citation type="submission" date="2025-08" db="UniProtKB">
        <authorList>
            <consortium name="RefSeq"/>
        </authorList>
    </citation>
    <scope>IDENTIFICATION</scope>
    <source>
        <strain evidence="8">17A/GY</strain>
        <tissue evidence="8">Liver</tissue>
    </source>
</reference>
<dbReference type="OrthoDB" id="8803253at2759"/>
<keyword evidence="1" id="KW-1015">Disulfide bond</keyword>
<dbReference type="SUPFAM" id="SSF49265">
    <property type="entry name" value="Fibronectin type III"/>
    <property type="match status" value="2"/>
</dbReference>
<name>A0A9J7KF57_CRIGR</name>
<evidence type="ECO:0000256" key="2">
    <source>
        <dbReference type="SAM" id="MobiDB-lite"/>
    </source>
</evidence>
<keyword evidence="4" id="KW-0732">Signal</keyword>
<proteinExistence type="predicted"/>
<keyword evidence="3" id="KW-0472">Membrane</keyword>
<dbReference type="KEGG" id="cge:113838855"/>
<sequence>MVAAAIAALGILVQLPAVPRGDVFDVDIVCRDMEVVEVTWGPGPAHSGGVNLSLEWRYDREPRRPCPHYFLSEGGFTSGCVLPARPVPALLEIDVRKGAESVFTRKRLASAFRAWRRGRVLGWGGASTDAAREPLLSWSEAAVRVTCPALRRRRALEFTLQLRGAGPGAAWETWGPAPSCDITVGGVDPTRCYDFRVRATPREAAYGREARPSAWSRVTRGGAAPDTCESRPAMPTLGIPAPLTILTLVMSLLLLLALWRLWRLTSSMLPGVPDPRGGFRGLFERHGGDFQDWITHTEGVAAPPKAADVTADPAPLVLEDPGKGAGPPP</sequence>
<evidence type="ECO:0000259" key="6">
    <source>
        <dbReference type="Pfam" id="PF22012"/>
    </source>
</evidence>
<feature type="region of interest" description="Disordered" evidence="2">
    <location>
        <begin position="301"/>
        <end position="329"/>
    </location>
</feature>
<dbReference type="InterPro" id="IPR053856">
    <property type="entry name" value="TSLPR_D1"/>
</dbReference>
<feature type="signal peptide" evidence="4">
    <location>
        <begin position="1"/>
        <end position="21"/>
    </location>
</feature>
<evidence type="ECO:0000256" key="1">
    <source>
        <dbReference type="ARBA" id="ARBA00023157"/>
    </source>
</evidence>
<feature type="domain" description="Cytokine receptor-like factor 2-like" evidence="6">
    <location>
        <begin position="26"/>
        <end position="106"/>
    </location>
</feature>
<feature type="transmembrane region" description="Helical" evidence="3">
    <location>
        <begin position="237"/>
        <end position="259"/>
    </location>
</feature>
<dbReference type="Proteomes" id="UP001108280">
    <property type="component" value="Unplaced"/>
</dbReference>
<protein>
    <submittedName>
        <fullName evidence="8">Cytokine receptor-like factor 2</fullName>
    </submittedName>
</protein>
<keyword evidence="3" id="KW-0812">Transmembrane</keyword>
<dbReference type="RefSeq" id="XP_035309812.1">
    <property type="nucleotide sequence ID" value="XM_035453921.1"/>
</dbReference>
<evidence type="ECO:0000259" key="5">
    <source>
        <dbReference type="Pfam" id="PF21605"/>
    </source>
</evidence>
<evidence type="ECO:0000313" key="8">
    <source>
        <dbReference type="RefSeq" id="XP_035309812.1"/>
    </source>
</evidence>
<dbReference type="AlphaFoldDB" id="A0A9J7KF57"/>
<dbReference type="Gene3D" id="2.60.40.10">
    <property type="entry name" value="Immunoglobulins"/>
    <property type="match status" value="2"/>
</dbReference>
<keyword evidence="3" id="KW-1133">Transmembrane helix</keyword>
<keyword evidence="7" id="KW-1185">Reference proteome</keyword>
<feature type="chain" id="PRO_5039955456" evidence="4">
    <location>
        <begin position="22"/>
        <end position="329"/>
    </location>
</feature>
<dbReference type="InterPro" id="IPR036116">
    <property type="entry name" value="FN3_sf"/>
</dbReference>
<evidence type="ECO:0000256" key="3">
    <source>
        <dbReference type="SAM" id="Phobius"/>
    </source>
</evidence>
<organism evidence="7 8">
    <name type="scientific">Cricetulus griseus</name>
    <name type="common">Chinese hamster</name>
    <name type="synonym">Cricetulus barabensis griseus</name>
    <dbReference type="NCBI Taxonomy" id="10029"/>
    <lineage>
        <taxon>Eukaryota</taxon>
        <taxon>Metazoa</taxon>
        <taxon>Chordata</taxon>
        <taxon>Craniata</taxon>
        <taxon>Vertebrata</taxon>
        <taxon>Euteleostomi</taxon>
        <taxon>Mammalia</taxon>
        <taxon>Eutheria</taxon>
        <taxon>Euarchontoglires</taxon>
        <taxon>Glires</taxon>
        <taxon>Rodentia</taxon>
        <taxon>Myomorpha</taxon>
        <taxon>Muroidea</taxon>
        <taxon>Cricetidae</taxon>
        <taxon>Cricetinae</taxon>
        <taxon>Cricetulus</taxon>
    </lineage>
</organism>